<proteinExistence type="predicted"/>
<evidence type="ECO:0000256" key="10">
    <source>
        <dbReference type="ARBA" id="ARBA00022989"/>
    </source>
</evidence>
<evidence type="ECO:0000313" key="18">
    <source>
        <dbReference type="Proteomes" id="UP000199477"/>
    </source>
</evidence>
<evidence type="ECO:0000256" key="7">
    <source>
        <dbReference type="ARBA" id="ARBA00022741"/>
    </source>
</evidence>
<dbReference type="CDD" id="cd00082">
    <property type="entry name" value="HisKA"/>
    <property type="match status" value="1"/>
</dbReference>
<keyword evidence="9" id="KW-0067">ATP-binding</keyword>
<keyword evidence="7" id="KW-0547">Nucleotide-binding</keyword>
<feature type="domain" description="HAMP" evidence="16">
    <location>
        <begin position="112"/>
        <end position="161"/>
    </location>
</feature>
<evidence type="ECO:0000256" key="14">
    <source>
        <dbReference type="SAM" id="Phobius"/>
    </source>
</evidence>
<dbReference type="InterPro" id="IPR003661">
    <property type="entry name" value="HisK_dim/P_dom"/>
</dbReference>
<dbReference type="InterPro" id="IPR036097">
    <property type="entry name" value="HisK_dim/P_sf"/>
</dbReference>
<dbReference type="Gene3D" id="3.30.565.10">
    <property type="entry name" value="Histidine kinase-like ATPase, C-terminal domain"/>
    <property type="match status" value="1"/>
</dbReference>
<gene>
    <name evidence="17" type="ORF">SAMN02799615_01356</name>
</gene>
<evidence type="ECO:0000313" key="17">
    <source>
        <dbReference type="EMBL" id="SFE63089.1"/>
    </source>
</evidence>
<reference evidence="18" key="1">
    <citation type="submission" date="2016-10" db="EMBL/GenBank/DDBJ databases">
        <authorList>
            <person name="Varghese N."/>
            <person name="Submissions S."/>
        </authorList>
    </citation>
    <scope>NUCLEOTIDE SEQUENCE [LARGE SCALE GENOMIC DNA]</scope>
    <source>
        <strain evidence="18">UNC178MFTsu3.1</strain>
    </source>
</reference>
<dbReference type="SMART" id="SM00387">
    <property type="entry name" value="HATPase_c"/>
    <property type="match status" value="1"/>
</dbReference>
<dbReference type="PRINTS" id="PR00344">
    <property type="entry name" value="BCTRLSENSOR"/>
</dbReference>
<comment type="catalytic activity">
    <reaction evidence="1">
        <text>ATP + protein L-histidine = ADP + protein N-phospho-L-histidine.</text>
        <dbReference type="EC" id="2.7.13.3"/>
    </reaction>
</comment>
<keyword evidence="18" id="KW-1185">Reference proteome</keyword>
<dbReference type="PROSITE" id="PS50109">
    <property type="entry name" value="HIS_KIN"/>
    <property type="match status" value="1"/>
</dbReference>
<keyword evidence="4" id="KW-0597">Phosphoprotein</keyword>
<dbReference type="InterPro" id="IPR050428">
    <property type="entry name" value="TCS_sensor_his_kinase"/>
</dbReference>
<dbReference type="InterPro" id="IPR003594">
    <property type="entry name" value="HATPase_dom"/>
</dbReference>
<keyword evidence="8 17" id="KW-0418">Kinase</keyword>
<evidence type="ECO:0000256" key="8">
    <source>
        <dbReference type="ARBA" id="ARBA00022777"/>
    </source>
</evidence>
<keyword evidence="12 14" id="KW-0472">Membrane</keyword>
<evidence type="ECO:0000256" key="12">
    <source>
        <dbReference type="ARBA" id="ARBA00023136"/>
    </source>
</evidence>
<evidence type="ECO:0000256" key="9">
    <source>
        <dbReference type="ARBA" id="ARBA00022840"/>
    </source>
</evidence>
<dbReference type="InterPro" id="IPR003660">
    <property type="entry name" value="HAMP_dom"/>
</dbReference>
<dbReference type="PROSITE" id="PS50885">
    <property type="entry name" value="HAMP"/>
    <property type="match status" value="1"/>
</dbReference>
<feature type="region of interest" description="Disordered" evidence="13">
    <location>
        <begin position="57"/>
        <end position="78"/>
    </location>
</feature>
<evidence type="ECO:0000256" key="5">
    <source>
        <dbReference type="ARBA" id="ARBA00022679"/>
    </source>
</evidence>
<keyword evidence="10 14" id="KW-1133">Transmembrane helix</keyword>
<dbReference type="PANTHER" id="PTHR45436:SF14">
    <property type="entry name" value="SENSOR PROTEIN QSEC"/>
    <property type="match status" value="1"/>
</dbReference>
<dbReference type="EC" id="2.7.13.3" evidence="3"/>
<dbReference type="InterPro" id="IPR005467">
    <property type="entry name" value="His_kinase_dom"/>
</dbReference>
<protein>
    <recommendedName>
        <fullName evidence="3">histidine kinase</fullName>
        <ecNumber evidence="3">2.7.13.3</ecNumber>
    </recommendedName>
</protein>
<evidence type="ECO:0000259" key="15">
    <source>
        <dbReference type="PROSITE" id="PS50109"/>
    </source>
</evidence>
<dbReference type="Proteomes" id="UP000199477">
    <property type="component" value="Unassembled WGS sequence"/>
</dbReference>
<evidence type="ECO:0000256" key="2">
    <source>
        <dbReference type="ARBA" id="ARBA00004141"/>
    </source>
</evidence>
<dbReference type="PANTHER" id="PTHR45436">
    <property type="entry name" value="SENSOR HISTIDINE KINASE YKOH"/>
    <property type="match status" value="1"/>
</dbReference>
<evidence type="ECO:0000256" key="6">
    <source>
        <dbReference type="ARBA" id="ARBA00022692"/>
    </source>
</evidence>
<dbReference type="InterPro" id="IPR036890">
    <property type="entry name" value="HATPase_C_sf"/>
</dbReference>
<evidence type="ECO:0000256" key="1">
    <source>
        <dbReference type="ARBA" id="ARBA00000085"/>
    </source>
</evidence>
<evidence type="ECO:0000256" key="11">
    <source>
        <dbReference type="ARBA" id="ARBA00023012"/>
    </source>
</evidence>
<feature type="domain" description="Histidine kinase" evidence="15">
    <location>
        <begin position="169"/>
        <end position="385"/>
    </location>
</feature>
<dbReference type="Gene3D" id="1.10.287.130">
    <property type="match status" value="1"/>
</dbReference>
<dbReference type="GO" id="GO:0005886">
    <property type="term" value="C:plasma membrane"/>
    <property type="evidence" value="ECO:0007669"/>
    <property type="project" value="TreeGrafter"/>
</dbReference>
<dbReference type="InterPro" id="IPR004358">
    <property type="entry name" value="Sig_transdc_His_kin-like_C"/>
</dbReference>
<sequence>MRSLQWRMLAMLGLVIVLAWAISIAMFAAVLGSGRANFWHEHLDRLGQTLVGSLPENLKPEASPRTAPVLPDASEPSVRGGDPGGILTAMLLNTVELAIVGLLMWWAVVASLRPLKAMSVEIGRRKAFDATPLPAERVPAELRPLIAAFNALLGRVDTAMKAEHQFIADAAHELRTPLAALHVQADVALLAGTPERKDEALRKLLDIAQRSHRLAEQLLDLARLDAGLHALSVQRIDLLELANHVVSEFAVRADDRGTRLSIDGTSCWVRCDVDEMGILIRNLIDNALRHGRADGTVEVTCGHVVRDDGMHPMLEVTDDGPGVPEHERAAIFDRFYRAQGSVVRGSGIGLSLVARIAELHEATIETGAGMGGAGLCVRVMFAPQG</sequence>
<evidence type="ECO:0000256" key="3">
    <source>
        <dbReference type="ARBA" id="ARBA00012438"/>
    </source>
</evidence>
<comment type="subcellular location">
    <subcellularLocation>
        <location evidence="2">Membrane</location>
        <topology evidence="2">Multi-pass membrane protein</topology>
    </subcellularLocation>
</comment>
<keyword evidence="6 14" id="KW-0812">Transmembrane</keyword>
<name>A0A1I2C440_9GAMM</name>
<dbReference type="SUPFAM" id="SSF55874">
    <property type="entry name" value="ATPase domain of HSP90 chaperone/DNA topoisomerase II/histidine kinase"/>
    <property type="match status" value="1"/>
</dbReference>
<dbReference type="SMART" id="SM00388">
    <property type="entry name" value="HisKA"/>
    <property type="match status" value="1"/>
</dbReference>
<dbReference type="AlphaFoldDB" id="A0A1I2C440"/>
<keyword evidence="5" id="KW-0808">Transferase</keyword>
<accession>A0A1I2C440</accession>
<dbReference type="SUPFAM" id="SSF47384">
    <property type="entry name" value="Homodimeric domain of signal transducing histidine kinase"/>
    <property type="match status" value="1"/>
</dbReference>
<dbReference type="CDD" id="cd00075">
    <property type="entry name" value="HATPase"/>
    <property type="match status" value="1"/>
</dbReference>
<evidence type="ECO:0000259" key="16">
    <source>
        <dbReference type="PROSITE" id="PS50885"/>
    </source>
</evidence>
<dbReference type="GO" id="GO:0005524">
    <property type="term" value="F:ATP binding"/>
    <property type="evidence" value="ECO:0007669"/>
    <property type="project" value="UniProtKB-KW"/>
</dbReference>
<dbReference type="Pfam" id="PF00512">
    <property type="entry name" value="HisKA"/>
    <property type="match status" value="1"/>
</dbReference>
<dbReference type="GO" id="GO:0000155">
    <property type="term" value="F:phosphorelay sensor kinase activity"/>
    <property type="evidence" value="ECO:0007669"/>
    <property type="project" value="InterPro"/>
</dbReference>
<organism evidence="17 18">
    <name type="scientific">Dyella marensis</name>
    <dbReference type="NCBI Taxonomy" id="500610"/>
    <lineage>
        <taxon>Bacteria</taxon>
        <taxon>Pseudomonadati</taxon>
        <taxon>Pseudomonadota</taxon>
        <taxon>Gammaproteobacteria</taxon>
        <taxon>Lysobacterales</taxon>
        <taxon>Rhodanobacteraceae</taxon>
        <taxon>Dyella</taxon>
    </lineage>
</organism>
<keyword evidence="11" id="KW-0902">Two-component regulatory system</keyword>
<dbReference type="RefSeq" id="WP_026636115.1">
    <property type="nucleotide sequence ID" value="NZ_FONH01000003.1"/>
</dbReference>
<dbReference type="Pfam" id="PF02518">
    <property type="entry name" value="HATPase_c"/>
    <property type="match status" value="1"/>
</dbReference>
<dbReference type="STRING" id="500610.SAMN02799615_01356"/>
<evidence type="ECO:0000256" key="13">
    <source>
        <dbReference type="SAM" id="MobiDB-lite"/>
    </source>
</evidence>
<dbReference type="EMBL" id="FONH01000003">
    <property type="protein sequence ID" value="SFE63089.1"/>
    <property type="molecule type" value="Genomic_DNA"/>
</dbReference>
<feature type="transmembrane region" description="Helical" evidence="14">
    <location>
        <begin position="86"/>
        <end position="109"/>
    </location>
</feature>
<evidence type="ECO:0000256" key="4">
    <source>
        <dbReference type="ARBA" id="ARBA00022553"/>
    </source>
</evidence>